<dbReference type="InterPro" id="IPR010593">
    <property type="entry name" value="DUF1159"/>
</dbReference>
<protein>
    <submittedName>
        <fullName evidence="2">DUF721 domain-containing protein</fullName>
    </submittedName>
</protein>
<gene>
    <name evidence="2" type="ORF">D2T33_02940</name>
</gene>
<reference evidence="2 3" key="1">
    <citation type="submission" date="2019-01" db="EMBL/GenBank/DDBJ databases">
        <title>Sinorhodobacter populi sp. nov. isolated from the symptomatic bark tissue of Populus euramericana canker.</title>
        <authorList>
            <person name="Xu G."/>
        </authorList>
    </citation>
    <scope>NUCLEOTIDE SEQUENCE [LARGE SCALE GENOMIC DNA]</scope>
    <source>
        <strain evidence="2 3">2D-5</strain>
    </source>
</reference>
<organism evidence="2 3">
    <name type="scientific">Paenirhodobacter populi</name>
    <dbReference type="NCBI Taxonomy" id="2306993"/>
    <lineage>
        <taxon>Bacteria</taxon>
        <taxon>Pseudomonadati</taxon>
        <taxon>Pseudomonadota</taxon>
        <taxon>Alphaproteobacteria</taxon>
        <taxon>Rhodobacterales</taxon>
        <taxon>Rhodobacter group</taxon>
        <taxon>Paenirhodobacter</taxon>
    </lineage>
</organism>
<feature type="region of interest" description="Disordered" evidence="1">
    <location>
        <begin position="128"/>
        <end position="152"/>
    </location>
</feature>
<dbReference type="Proteomes" id="UP000285710">
    <property type="component" value="Unassembled WGS sequence"/>
</dbReference>
<keyword evidence="3" id="KW-1185">Reference proteome</keyword>
<dbReference type="Pfam" id="PF05258">
    <property type="entry name" value="DciA"/>
    <property type="match status" value="1"/>
</dbReference>
<name>A0A443J3A2_9RHOB</name>
<evidence type="ECO:0000313" key="2">
    <source>
        <dbReference type="EMBL" id="RWR14920.1"/>
    </source>
</evidence>
<dbReference type="AlphaFoldDB" id="A0A443J3A2"/>
<evidence type="ECO:0000256" key="1">
    <source>
        <dbReference type="SAM" id="MobiDB-lite"/>
    </source>
</evidence>
<comment type="caution">
    <text evidence="2">The sequence shown here is derived from an EMBL/GenBank/DDBJ whole genome shotgun (WGS) entry which is preliminary data.</text>
</comment>
<dbReference type="EMBL" id="SAUW01000002">
    <property type="protein sequence ID" value="RWR14920.1"/>
    <property type="molecule type" value="Genomic_DNA"/>
</dbReference>
<dbReference type="InterPro" id="IPR007922">
    <property type="entry name" value="DciA-like"/>
</dbReference>
<dbReference type="PIRSF" id="PIRSF032064">
    <property type="entry name" value="UCP032064"/>
    <property type="match status" value="1"/>
</dbReference>
<sequence length="181" mass="19316">MSAEFPSAPNASRRNRGFEAASRLLKERIRTAGEARGFAVARLLTHWPEVVGEELARISRPVKVGYGRNGFGATLTLLVEGAAAPIVDMSREKIREKVNACYGYNAIARVVLTQTAATGFAEGQAQFTPAPKARPAPSPAVQAEARDTAAGCRDDSLRAALEQLAQNVLTRAASRSPQKKG</sequence>
<proteinExistence type="predicted"/>
<evidence type="ECO:0000313" key="3">
    <source>
        <dbReference type="Proteomes" id="UP000285710"/>
    </source>
</evidence>
<reference evidence="2 3" key="2">
    <citation type="submission" date="2019-01" db="EMBL/GenBank/DDBJ databases">
        <authorList>
            <person name="Li Y."/>
        </authorList>
    </citation>
    <scope>NUCLEOTIDE SEQUENCE [LARGE SCALE GENOMIC DNA]</scope>
    <source>
        <strain evidence="2 3">2D-5</strain>
    </source>
</reference>
<accession>A0A443J3A2</accession>
<dbReference type="RefSeq" id="WP_128268766.1">
    <property type="nucleotide sequence ID" value="NZ_SAUW01000002.1"/>
</dbReference>